<dbReference type="WBParaSite" id="maker-PairedContig_6287-snap-gene-0.5-mRNA-1">
    <property type="protein sequence ID" value="maker-PairedContig_6287-snap-gene-0.5-mRNA-1"/>
    <property type="gene ID" value="maker-PairedContig_6287-snap-gene-0.5"/>
</dbReference>
<accession>A0A1I8EYY0</accession>
<feature type="region of interest" description="Disordered" evidence="1">
    <location>
        <begin position="160"/>
        <end position="201"/>
    </location>
</feature>
<proteinExistence type="predicted"/>
<organism evidence="2">
    <name type="scientific">Wuchereria bancrofti</name>
    <dbReference type="NCBI Taxonomy" id="6293"/>
    <lineage>
        <taxon>Eukaryota</taxon>
        <taxon>Metazoa</taxon>
        <taxon>Ecdysozoa</taxon>
        <taxon>Nematoda</taxon>
        <taxon>Chromadorea</taxon>
        <taxon>Rhabditida</taxon>
        <taxon>Spirurina</taxon>
        <taxon>Spiruromorpha</taxon>
        <taxon>Filarioidea</taxon>
        <taxon>Onchocercidae</taxon>
        <taxon>Wuchereria</taxon>
    </lineage>
</organism>
<protein>
    <submittedName>
        <fullName evidence="2">Uncharacterized protein</fullName>
    </submittedName>
</protein>
<evidence type="ECO:0000313" key="2">
    <source>
        <dbReference type="WBParaSite" id="maker-PairedContig_6287-snap-gene-0.5-mRNA-1"/>
    </source>
</evidence>
<feature type="compositionally biased region" description="Polar residues" evidence="1">
    <location>
        <begin position="160"/>
        <end position="175"/>
    </location>
</feature>
<reference evidence="2" key="1">
    <citation type="submission" date="2016-11" db="UniProtKB">
        <authorList>
            <consortium name="WormBaseParasite"/>
        </authorList>
    </citation>
    <scope>IDENTIFICATION</scope>
    <source>
        <strain evidence="2">pt0022</strain>
    </source>
</reference>
<dbReference type="AlphaFoldDB" id="A0A1I8EYY0"/>
<feature type="compositionally biased region" description="Polar residues" evidence="1">
    <location>
        <begin position="182"/>
        <end position="201"/>
    </location>
</feature>
<sequence length="257" mass="28723">MSDLLSSNSNKTINEEMTHFTKLKLLNESYTIDDDSSVYALRTCHNSSGSSSSSYDENTMIESNETFSNFSISSIVNNKLKSSIQNQTGDNCSENSIYKIALTQSSENTSDDLKSSQFDEEMSQLSQLSQPCYTAHVFLSEEITDLGFNYYQILDDQLTSQQSNKSEETNILSESNIKETNDSATPKSTTRSAKSVSKATESSDSLNVNSEYCIARMNETSAMINTGTSSIYFYKETDPFQTLYNTDEAQWSSFIPQ</sequence>
<evidence type="ECO:0000256" key="1">
    <source>
        <dbReference type="SAM" id="MobiDB-lite"/>
    </source>
</evidence>
<name>A0A1I8EYY0_WUCBA</name>